<feature type="transmembrane region" description="Helical" evidence="7">
    <location>
        <begin position="369"/>
        <end position="390"/>
    </location>
</feature>
<evidence type="ECO:0000259" key="8">
    <source>
        <dbReference type="PROSITE" id="PS50850"/>
    </source>
</evidence>
<evidence type="ECO:0000313" key="9">
    <source>
        <dbReference type="EMBL" id="ODQ61552.1"/>
    </source>
</evidence>
<organism evidence="9 10">
    <name type="scientific">Wickerhamomyces anomalus (strain ATCC 58044 / CBS 1984 / NCYC 433 / NRRL Y-366-8)</name>
    <name type="common">Yeast</name>
    <name type="synonym">Hansenula anomala</name>
    <dbReference type="NCBI Taxonomy" id="683960"/>
    <lineage>
        <taxon>Eukaryota</taxon>
        <taxon>Fungi</taxon>
        <taxon>Dikarya</taxon>
        <taxon>Ascomycota</taxon>
        <taxon>Saccharomycotina</taxon>
        <taxon>Saccharomycetes</taxon>
        <taxon>Phaffomycetales</taxon>
        <taxon>Wickerhamomycetaceae</taxon>
        <taxon>Wickerhamomyces</taxon>
    </lineage>
</organism>
<protein>
    <recommendedName>
        <fullName evidence="8">Major facilitator superfamily (MFS) profile domain-containing protein</fullName>
    </recommendedName>
</protein>
<dbReference type="STRING" id="683960.A0A1E3P9B9"/>
<dbReference type="Gene3D" id="1.20.1250.20">
    <property type="entry name" value="MFS general substrate transporter like domains"/>
    <property type="match status" value="2"/>
</dbReference>
<dbReference type="PANTHER" id="PTHR43791:SF18">
    <property type="entry name" value="NICOTINIC ACID TRANSPORTER TNA1, PUTATIVE (AFU_ORTHOLOGUE AFUA_3G03820)-RELATED"/>
    <property type="match status" value="1"/>
</dbReference>
<feature type="compositionally biased region" description="Basic and acidic residues" evidence="6">
    <location>
        <begin position="1"/>
        <end position="21"/>
    </location>
</feature>
<dbReference type="GO" id="GO:0016020">
    <property type="term" value="C:membrane"/>
    <property type="evidence" value="ECO:0007669"/>
    <property type="project" value="UniProtKB-SubCell"/>
</dbReference>
<evidence type="ECO:0000256" key="3">
    <source>
        <dbReference type="ARBA" id="ARBA00022692"/>
    </source>
</evidence>
<feature type="transmembrane region" description="Helical" evidence="7">
    <location>
        <begin position="179"/>
        <end position="199"/>
    </location>
</feature>
<dbReference type="InterPro" id="IPR036259">
    <property type="entry name" value="MFS_trans_sf"/>
</dbReference>
<feature type="transmembrane region" description="Helical" evidence="7">
    <location>
        <begin position="338"/>
        <end position="357"/>
    </location>
</feature>
<keyword evidence="3 7" id="KW-0812">Transmembrane</keyword>
<feature type="transmembrane region" description="Helical" evidence="7">
    <location>
        <begin position="458"/>
        <end position="482"/>
    </location>
</feature>
<dbReference type="SUPFAM" id="SSF103473">
    <property type="entry name" value="MFS general substrate transporter"/>
    <property type="match status" value="1"/>
</dbReference>
<reference evidence="9 10" key="1">
    <citation type="journal article" date="2016" name="Proc. Natl. Acad. Sci. U.S.A.">
        <title>Comparative genomics of biotechnologically important yeasts.</title>
        <authorList>
            <person name="Riley R."/>
            <person name="Haridas S."/>
            <person name="Wolfe K.H."/>
            <person name="Lopes M.R."/>
            <person name="Hittinger C.T."/>
            <person name="Goeker M."/>
            <person name="Salamov A.A."/>
            <person name="Wisecaver J.H."/>
            <person name="Long T.M."/>
            <person name="Calvey C.H."/>
            <person name="Aerts A.L."/>
            <person name="Barry K.W."/>
            <person name="Choi C."/>
            <person name="Clum A."/>
            <person name="Coughlan A.Y."/>
            <person name="Deshpande S."/>
            <person name="Douglass A.P."/>
            <person name="Hanson S.J."/>
            <person name="Klenk H.-P."/>
            <person name="LaButti K.M."/>
            <person name="Lapidus A."/>
            <person name="Lindquist E.A."/>
            <person name="Lipzen A.M."/>
            <person name="Meier-Kolthoff J.P."/>
            <person name="Ohm R.A."/>
            <person name="Otillar R.P."/>
            <person name="Pangilinan J.L."/>
            <person name="Peng Y."/>
            <person name="Rokas A."/>
            <person name="Rosa C.A."/>
            <person name="Scheuner C."/>
            <person name="Sibirny A.A."/>
            <person name="Slot J.C."/>
            <person name="Stielow J.B."/>
            <person name="Sun H."/>
            <person name="Kurtzman C.P."/>
            <person name="Blackwell M."/>
            <person name="Grigoriev I.V."/>
            <person name="Jeffries T.W."/>
        </authorList>
    </citation>
    <scope>NUCLEOTIDE SEQUENCE [LARGE SCALE GENOMIC DNA]</scope>
    <source>
        <strain evidence="10">ATCC 58044 / CBS 1984 / NCYC 433 / NRRL Y-366-8</strain>
    </source>
</reference>
<feature type="domain" description="Major facilitator superfamily (MFS) profile" evidence="8">
    <location>
        <begin position="51"/>
        <end position="483"/>
    </location>
</feature>
<feature type="transmembrane region" description="Helical" evidence="7">
    <location>
        <begin position="149"/>
        <end position="170"/>
    </location>
</feature>
<feature type="transmembrane region" description="Helical" evidence="7">
    <location>
        <begin position="396"/>
        <end position="419"/>
    </location>
</feature>
<proteinExistence type="predicted"/>
<keyword evidence="4 7" id="KW-1133">Transmembrane helix</keyword>
<dbReference type="Proteomes" id="UP000094112">
    <property type="component" value="Unassembled WGS sequence"/>
</dbReference>
<evidence type="ECO:0000256" key="4">
    <source>
        <dbReference type="ARBA" id="ARBA00022989"/>
    </source>
</evidence>
<keyword evidence="5 7" id="KW-0472">Membrane</keyword>
<evidence type="ECO:0000256" key="2">
    <source>
        <dbReference type="ARBA" id="ARBA00022448"/>
    </source>
</evidence>
<feature type="transmembrane region" description="Helical" evidence="7">
    <location>
        <begin position="431"/>
        <end position="452"/>
    </location>
</feature>
<dbReference type="InterPro" id="IPR011701">
    <property type="entry name" value="MFS"/>
</dbReference>
<evidence type="ECO:0000313" key="10">
    <source>
        <dbReference type="Proteomes" id="UP000094112"/>
    </source>
</evidence>
<dbReference type="PROSITE" id="PS50850">
    <property type="entry name" value="MFS"/>
    <property type="match status" value="1"/>
</dbReference>
<dbReference type="PANTHER" id="PTHR43791">
    <property type="entry name" value="PERMEASE-RELATED"/>
    <property type="match status" value="1"/>
</dbReference>
<feature type="transmembrane region" description="Helical" evidence="7">
    <location>
        <begin position="305"/>
        <end position="326"/>
    </location>
</feature>
<accession>A0A1E3P9B9</accession>
<dbReference type="OrthoDB" id="2962993at2759"/>
<evidence type="ECO:0000256" key="5">
    <source>
        <dbReference type="ARBA" id="ARBA00023136"/>
    </source>
</evidence>
<sequence length="520" mass="58107">MSFHSLDKPEAEIVNRSDSDSRNGVLTNNQEEDDWSDIDEKKVLRKIDRNLLPLISVLYLLAYLDRGNIGNAKIEGLVEDLGLSTNEYNLCLTIFFLTYSFFEVPSNMILKKIGAQSVYIPSIMLGWGIVMVCMGVVKDFKGLFVTRLFLGVFESGLFPGVAYCLTLYYCKGEMQYRQALFYSAASIAGAFSGLLAFAIAKMDGVGGYRGWRWIFILEGLLTVVVAVSAYFLMPDYPDTAKFLTPREREFVQWRLDHDNNFKKNQVSLENTEKVQRAEPNFEGFNDSNDVSLKTALFLVFKDWQILLHVLLYWGISVPTYGVSLFLPSVIKGLGYTSSIAQLLTIPIYVTASICSLIQAYFSDKAGIRSIFIGTNLFFVMIGFAMAIAGTDRDVPGVIYAGCFIATIPLYMAFPGIIAWNSNNLSNAKKRAVGMALHIGLGNLGGAFASNFYKPDNYIMGHGLVMGFATMGLLSCGLLVAGYKASNKKREERLIEGKYDEVSDEEIFRMGDKSPYFRYRI</sequence>
<dbReference type="Pfam" id="PF07690">
    <property type="entry name" value="MFS_1"/>
    <property type="match status" value="1"/>
</dbReference>
<evidence type="ECO:0000256" key="6">
    <source>
        <dbReference type="SAM" id="MobiDB-lite"/>
    </source>
</evidence>
<dbReference type="EMBL" id="KV454208">
    <property type="protein sequence ID" value="ODQ61552.1"/>
    <property type="molecule type" value="Genomic_DNA"/>
</dbReference>
<keyword evidence="2" id="KW-0813">Transport</keyword>
<dbReference type="GeneID" id="30203895"/>
<gene>
    <name evidence="9" type="ORF">WICANDRAFT_98331</name>
</gene>
<feature type="region of interest" description="Disordered" evidence="6">
    <location>
        <begin position="1"/>
        <end position="29"/>
    </location>
</feature>
<dbReference type="GO" id="GO:0022857">
    <property type="term" value="F:transmembrane transporter activity"/>
    <property type="evidence" value="ECO:0007669"/>
    <property type="project" value="InterPro"/>
</dbReference>
<dbReference type="InterPro" id="IPR020846">
    <property type="entry name" value="MFS_dom"/>
</dbReference>
<evidence type="ECO:0000256" key="1">
    <source>
        <dbReference type="ARBA" id="ARBA00004141"/>
    </source>
</evidence>
<comment type="subcellular location">
    <subcellularLocation>
        <location evidence="1">Membrane</location>
        <topology evidence="1">Multi-pass membrane protein</topology>
    </subcellularLocation>
</comment>
<dbReference type="FunFam" id="1.20.1250.20:FF:000068">
    <property type="entry name" value="MFS general substrate transporter"/>
    <property type="match status" value="1"/>
</dbReference>
<dbReference type="AlphaFoldDB" id="A0A1E3P9B9"/>
<dbReference type="RefSeq" id="XP_019040759.1">
    <property type="nucleotide sequence ID" value="XM_019186649.1"/>
</dbReference>
<keyword evidence="10" id="KW-1185">Reference proteome</keyword>
<feature type="transmembrane region" description="Helical" evidence="7">
    <location>
        <begin position="211"/>
        <end position="233"/>
    </location>
</feature>
<dbReference type="FunFam" id="1.20.1250.20:FF:000034">
    <property type="entry name" value="MFS general substrate transporter"/>
    <property type="match status" value="1"/>
</dbReference>
<feature type="transmembrane region" description="Helical" evidence="7">
    <location>
        <begin position="118"/>
        <end position="137"/>
    </location>
</feature>
<name>A0A1E3P9B9_WICAA</name>
<evidence type="ECO:0000256" key="7">
    <source>
        <dbReference type="SAM" id="Phobius"/>
    </source>
</evidence>